<keyword evidence="1" id="KW-0472">Membrane</keyword>
<reference evidence="3" key="1">
    <citation type="submission" date="2017-06" db="EMBL/GenBank/DDBJ databases">
        <title>Herbaspirillum phytohormonus sp. nov., isolated from the root nodule of Robinia pseudoacacia in lead-zinc mine.</title>
        <authorList>
            <person name="Fan M."/>
            <person name="Lin Y."/>
        </authorList>
    </citation>
    <scope>NUCLEOTIDE SEQUENCE [LARGE SCALE GENOMIC DNA]</scope>
    <source>
        <strain evidence="3">SC-089</strain>
    </source>
</reference>
<feature type="transmembrane region" description="Helical" evidence="1">
    <location>
        <begin position="30"/>
        <end position="49"/>
    </location>
</feature>
<proteinExistence type="predicted"/>
<keyword evidence="3" id="KW-1185">Reference proteome</keyword>
<evidence type="ECO:0000313" key="2">
    <source>
        <dbReference type="EMBL" id="OWT65819.1"/>
    </source>
</evidence>
<keyword evidence="1" id="KW-1133">Transmembrane helix</keyword>
<comment type="caution">
    <text evidence="2">The sequence shown here is derived from an EMBL/GenBank/DDBJ whole genome shotgun (WGS) entry which is preliminary data.</text>
</comment>
<name>A0A225N477_9BURK</name>
<dbReference type="EMBL" id="NJIH01000002">
    <property type="protein sequence ID" value="OWT65819.1"/>
    <property type="molecule type" value="Genomic_DNA"/>
</dbReference>
<dbReference type="Proteomes" id="UP000214603">
    <property type="component" value="Unassembled WGS sequence"/>
</dbReference>
<evidence type="ECO:0000313" key="3">
    <source>
        <dbReference type="Proteomes" id="UP000214603"/>
    </source>
</evidence>
<protein>
    <submittedName>
        <fullName evidence="2">Uncharacterized protein</fullName>
    </submittedName>
</protein>
<dbReference type="RefSeq" id="WP_088601968.1">
    <property type="nucleotide sequence ID" value="NZ_NJIH01000002.1"/>
</dbReference>
<organism evidence="2 3">
    <name type="scientific">Candidimonas nitroreducens</name>
    <dbReference type="NCBI Taxonomy" id="683354"/>
    <lineage>
        <taxon>Bacteria</taxon>
        <taxon>Pseudomonadati</taxon>
        <taxon>Pseudomonadota</taxon>
        <taxon>Betaproteobacteria</taxon>
        <taxon>Burkholderiales</taxon>
        <taxon>Alcaligenaceae</taxon>
        <taxon>Candidimonas</taxon>
    </lineage>
</organism>
<accession>A0A225N477</accession>
<gene>
    <name evidence="2" type="ORF">CEY11_03575</name>
</gene>
<dbReference type="AlphaFoldDB" id="A0A225N477"/>
<evidence type="ECO:0000256" key="1">
    <source>
        <dbReference type="SAM" id="Phobius"/>
    </source>
</evidence>
<keyword evidence="1" id="KW-0812">Transmembrane</keyword>
<sequence>MKIGHLLALATALVMHLNEAGFVSQAAAFSPIIIMLVAMGALVTMKIVLARVKPGTSTEVQ</sequence>